<dbReference type="EMBL" id="JBEPSM010000002">
    <property type="protein sequence ID" value="MET4634907.1"/>
    <property type="molecule type" value="Genomic_DNA"/>
</dbReference>
<name>A0ABV2R0W4_9HYPH</name>
<comment type="caution">
    <text evidence="1">The sequence shown here is derived from an EMBL/GenBank/DDBJ whole genome shotgun (WGS) entry which is preliminary data.</text>
</comment>
<dbReference type="Proteomes" id="UP001549321">
    <property type="component" value="Unassembled WGS sequence"/>
</dbReference>
<keyword evidence="2" id="KW-1185">Reference proteome</keyword>
<sequence>MKRLADKPVAHRALFELASDCETDMRNLRGFAAIIYDVLMEVGPLDRERVEGLGFIACELVQASRKMSTLCVQLYELSRVPA</sequence>
<evidence type="ECO:0000313" key="1">
    <source>
        <dbReference type="EMBL" id="MET4634907.1"/>
    </source>
</evidence>
<protein>
    <submittedName>
        <fullName evidence="1">Uncharacterized protein</fullName>
    </submittedName>
</protein>
<reference evidence="1 2" key="1">
    <citation type="submission" date="2024-06" db="EMBL/GenBank/DDBJ databases">
        <title>Sorghum-associated microbial communities from plants grown in Nebraska, USA.</title>
        <authorList>
            <person name="Schachtman D."/>
        </authorList>
    </citation>
    <scope>NUCLEOTIDE SEQUENCE [LARGE SCALE GENOMIC DNA]</scope>
    <source>
        <strain evidence="1 2">3207</strain>
    </source>
</reference>
<accession>A0ABV2R0W4</accession>
<proteinExistence type="predicted"/>
<dbReference type="RefSeq" id="WP_354552000.1">
    <property type="nucleotide sequence ID" value="NZ_JBEPSM010000002.1"/>
</dbReference>
<evidence type="ECO:0000313" key="2">
    <source>
        <dbReference type="Proteomes" id="UP001549321"/>
    </source>
</evidence>
<organism evidence="1 2">
    <name type="scientific">Kaistia defluvii</name>
    <dbReference type="NCBI Taxonomy" id="410841"/>
    <lineage>
        <taxon>Bacteria</taxon>
        <taxon>Pseudomonadati</taxon>
        <taxon>Pseudomonadota</taxon>
        <taxon>Alphaproteobacteria</taxon>
        <taxon>Hyphomicrobiales</taxon>
        <taxon>Kaistiaceae</taxon>
        <taxon>Kaistia</taxon>
    </lineage>
</organism>
<gene>
    <name evidence="1" type="ORF">ABIE08_002853</name>
</gene>